<organism evidence="1 2">
    <name type="scientific">Symbiodinium natans</name>
    <dbReference type="NCBI Taxonomy" id="878477"/>
    <lineage>
        <taxon>Eukaryota</taxon>
        <taxon>Sar</taxon>
        <taxon>Alveolata</taxon>
        <taxon>Dinophyceae</taxon>
        <taxon>Suessiales</taxon>
        <taxon>Symbiodiniaceae</taxon>
        <taxon>Symbiodinium</taxon>
    </lineage>
</organism>
<proteinExistence type="predicted"/>
<protein>
    <submittedName>
        <fullName evidence="1">DHRS1 protein</fullName>
    </submittedName>
</protein>
<name>A0A812T1C0_9DINO</name>
<comment type="caution">
    <text evidence="1">The sequence shown here is derived from an EMBL/GenBank/DDBJ whole genome shotgun (WGS) entry which is preliminary data.</text>
</comment>
<dbReference type="Pfam" id="PF00106">
    <property type="entry name" value="adh_short"/>
    <property type="match status" value="1"/>
</dbReference>
<accession>A0A812T1C0</accession>
<dbReference type="OrthoDB" id="419541at2759"/>
<evidence type="ECO:0000313" key="2">
    <source>
        <dbReference type="Proteomes" id="UP000604046"/>
    </source>
</evidence>
<keyword evidence="2" id="KW-1185">Reference proteome</keyword>
<evidence type="ECO:0000313" key="1">
    <source>
        <dbReference type="EMBL" id="CAE7511610.1"/>
    </source>
</evidence>
<gene>
    <name evidence="1" type="primary">DHRS1</name>
    <name evidence="1" type="ORF">SNAT2548_LOCUS28641</name>
</gene>
<dbReference type="EMBL" id="CAJNDS010002524">
    <property type="protein sequence ID" value="CAE7511610.1"/>
    <property type="molecule type" value="Genomic_DNA"/>
</dbReference>
<dbReference type="PANTHER" id="PTHR44147:SF2">
    <property type="entry name" value="DEHYDROGENASE_REDUCTASE SDR FAMILY MEMBER 1"/>
    <property type="match status" value="1"/>
</dbReference>
<dbReference type="Gene3D" id="3.40.50.720">
    <property type="entry name" value="NAD(P)-binding Rossmann-like Domain"/>
    <property type="match status" value="1"/>
</dbReference>
<sequence>MPSSMALPLTYRPIAALPAMGQALSPGGCVALASGRAKVQRRLRTARCGGRKFPEMLRRSLLAAVVLVPGAARAKKAPDLRGRFAVVTGAGRGIGKGVAVGLGELGATVFTTGRSRKALDVTCDLVRRAGGTGVPILCDHGLRLGPVMTPRRALCSDDLLAICTL</sequence>
<dbReference type="AlphaFoldDB" id="A0A812T1C0"/>
<reference evidence="1" key="1">
    <citation type="submission" date="2021-02" db="EMBL/GenBank/DDBJ databases">
        <authorList>
            <person name="Dougan E. K."/>
            <person name="Rhodes N."/>
            <person name="Thang M."/>
            <person name="Chan C."/>
        </authorList>
    </citation>
    <scope>NUCLEOTIDE SEQUENCE</scope>
</reference>
<dbReference type="InterPro" id="IPR036291">
    <property type="entry name" value="NAD(P)-bd_dom_sf"/>
</dbReference>
<dbReference type="InterPro" id="IPR002347">
    <property type="entry name" value="SDR_fam"/>
</dbReference>
<dbReference type="SUPFAM" id="SSF51735">
    <property type="entry name" value="NAD(P)-binding Rossmann-fold domains"/>
    <property type="match status" value="1"/>
</dbReference>
<dbReference type="Proteomes" id="UP000604046">
    <property type="component" value="Unassembled WGS sequence"/>
</dbReference>
<dbReference type="PANTHER" id="PTHR44147">
    <property type="entry name" value="DEHYDROGENASE/REDUCTASE SDR FAMILY MEMBER 1"/>
    <property type="match status" value="1"/>
</dbReference>